<evidence type="ECO:0000256" key="1">
    <source>
        <dbReference type="ARBA" id="ARBA00006284"/>
    </source>
</evidence>
<keyword evidence="6" id="KW-1185">Reference proteome</keyword>
<dbReference type="InterPro" id="IPR036129">
    <property type="entry name" value="Glycerate_kinase_sf"/>
</dbReference>
<gene>
    <name evidence="5" type="ORF">GEV26_06675</name>
</gene>
<sequence length="371" mass="37106">MRVLVAPDAFGGTLSAPEAARAIAEGWHRHAPDDVLTVAAMSDGGPGFVDVLHAALGGELAVVTVRGPVGTEVPVTVLHADGTAYVESAQACGLHLLDPLDPLHASTYGVGQVVAEAVAAGAGRVVVGLGGSATNDGGAGLLAALGATADVPLDAGPDALAGVTRVDVTAARERLAGVDLVIASDVDLALLGMFGATKTFGPQKGLTEEQILRVDGILDGFVGAVCGPTPAERRVADAKGAGAAGGLGFALMLLGGSVVSGIDLVAEAVGLTRQAVDHDLVVTGEGTYDFSSRAGKVVFGVASVAREAARPCIVLAGQVQVGSREMRAMGVESAYAVAERVGVEASMSKPYAHLADLSARVARTWSPRSQA</sequence>
<proteinExistence type="inferred from homology"/>
<evidence type="ECO:0000313" key="5">
    <source>
        <dbReference type="EMBL" id="QGG41072.1"/>
    </source>
</evidence>
<name>A0A5Q2MJ58_9ACTN</name>
<dbReference type="Proteomes" id="UP000392064">
    <property type="component" value="Chromosome"/>
</dbReference>
<comment type="similarity">
    <text evidence="1 4">Belongs to the glycerate kinase type-1 family.</text>
</comment>
<dbReference type="GO" id="GO:0008887">
    <property type="term" value="F:glycerate kinase activity"/>
    <property type="evidence" value="ECO:0007669"/>
    <property type="project" value="UniProtKB-UniRule"/>
</dbReference>
<organism evidence="5 6">
    <name type="scientific">Aeromicrobium yanjiei</name>
    <dbReference type="NCBI Taxonomy" id="2662028"/>
    <lineage>
        <taxon>Bacteria</taxon>
        <taxon>Bacillati</taxon>
        <taxon>Actinomycetota</taxon>
        <taxon>Actinomycetes</taxon>
        <taxon>Propionibacteriales</taxon>
        <taxon>Nocardioidaceae</taxon>
        <taxon>Aeromicrobium</taxon>
    </lineage>
</organism>
<protein>
    <submittedName>
        <fullName evidence="5">Glycerate kinase</fullName>
        <ecNumber evidence="5">2.7.1.-</ecNumber>
    </submittedName>
</protein>
<dbReference type="EC" id="2.7.1.-" evidence="5"/>
<evidence type="ECO:0000313" key="6">
    <source>
        <dbReference type="Proteomes" id="UP000392064"/>
    </source>
</evidence>
<dbReference type="Gene3D" id="3.40.50.10350">
    <property type="entry name" value="Glycerate kinase, domain 1"/>
    <property type="match status" value="1"/>
</dbReference>
<keyword evidence="3 4" id="KW-0418">Kinase</keyword>
<accession>A0A5Q2MJ58</accession>
<evidence type="ECO:0000256" key="4">
    <source>
        <dbReference type="PIRNR" id="PIRNR006078"/>
    </source>
</evidence>
<dbReference type="PANTHER" id="PTHR21599">
    <property type="entry name" value="GLYCERATE KINASE"/>
    <property type="match status" value="1"/>
</dbReference>
<evidence type="ECO:0000256" key="2">
    <source>
        <dbReference type="ARBA" id="ARBA00022679"/>
    </source>
</evidence>
<dbReference type="InterPro" id="IPR018193">
    <property type="entry name" value="Glyc_kinase_flavodox-like_fold"/>
</dbReference>
<dbReference type="EMBL" id="CP045737">
    <property type="protein sequence ID" value="QGG41072.1"/>
    <property type="molecule type" value="Genomic_DNA"/>
</dbReference>
<dbReference type="InterPro" id="IPR018197">
    <property type="entry name" value="Glycerate_kinase_RE-like"/>
</dbReference>
<dbReference type="GO" id="GO:0031388">
    <property type="term" value="P:organic acid phosphorylation"/>
    <property type="evidence" value="ECO:0007669"/>
    <property type="project" value="UniProtKB-UniRule"/>
</dbReference>
<reference evidence="5 6" key="1">
    <citation type="submission" date="2019-11" db="EMBL/GenBank/DDBJ databases">
        <authorList>
            <person name="Li J."/>
        </authorList>
    </citation>
    <scope>NUCLEOTIDE SEQUENCE [LARGE SCALE GENOMIC DNA]</scope>
    <source>
        <strain evidence="5 6">MF47</strain>
    </source>
</reference>
<dbReference type="AlphaFoldDB" id="A0A5Q2MJ58"/>
<dbReference type="KEGG" id="aef:GEV26_06675"/>
<dbReference type="RefSeq" id="WP_153652341.1">
    <property type="nucleotide sequence ID" value="NZ_CP045737.1"/>
</dbReference>
<dbReference type="PIRSF" id="PIRSF006078">
    <property type="entry name" value="GlxK"/>
    <property type="match status" value="1"/>
</dbReference>
<dbReference type="Pfam" id="PF02595">
    <property type="entry name" value="Gly_kinase"/>
    <property type="match status" value="1"/>
</dbReference>
<dbReference type="PANTHER" id="PTHR21599:SF0">
    <property type="entry name" value="GLYCERATE KINASE"/>
    <property type="match status" value="1"/>
</dbReference>
<evidence type="ECO:0000256" key="3">
    <source>
        <dbReference type="ARBA" id="ARBA00022777"/>
    </source>
</evidence>
<dbReference type="SUPFAM" id="SSF110738">
    <property type="entry name" value="Glycerate kinase I"/>
    <property type="match status" value="1"/>
</dbReference>
<dbReference type="NCBIfam" id="TIGR00045">
    <property type="entry name" value="glycerate kinase"/>
    <property type="match status" value="1"/>
</dbReference>
<keyword evidence="2 4" id="KW-0808">Transferase</keyword>
<dbReference type="InterPro" id="IPR004381">
    <property type="entry name" value="Glycerate_kinase"/>
</dbReference>
<dbReference type="Gene3D" id="3.90.1510.10">
    <property type="entry name" value="Glycerate kinase, domain 2"/>
    <property type="match status" value="1"/>
</dbReference>